<keyword evidence="3" id="KW-0862">Zinc</keyword>
<dbReference type="InterPro" id="IPR007527">
    <property type="entry name" value="Znf_SWIM"/>
</dbReference>
<dbReference type="GO" id="GO:0008270">
    <property type="term" value="F:zinc ion binding"/>
    <property type="evidence" value="ECO:0007669"/>
    <property type="project" value="UniProtKB-KW"/>
</dbReference>
<evidence type="ECO:0000313" key="8">
    <source>
        <dbReference type="Proteomes" id="UP001161247"/>
    </source>
</evidence>
<feature type="compositionally biased region" description="Polar residues" evidence="5">
    <location>
        <begin position="1"/>
        <end position="11"/>
    </location>
</feature>
<dbReference type="Pfam" id="PF13456">
    <property type="entry name" value="RVT_3"/>
    <property type="match status" value="1"/>
</dbReference>
<accession>A0AAV1D9F3</accession>
<evidence type="ECO:0000256" key="5">
    <source>
        <dbReference type="SAM" id="MobiDB-lite"/>
    </source>
</evidence>
<gene>
    <name evidence="7" type="ORF">OLC1_LOCUS12490</name>
</gene>
<reference evidence="7" key="1">
    <citation type="submission" date="2023-03" db="EMBL/GenBank/DDBJ databases">
        <authorList>
            <person name="Julca I."/>
        </authorList>
    </citation>
    <scope>NUCLEOTIDE SEQUENCE</scope>
</reference>
<protein>
    <submittedName>
        <fullName evidence="7">OLC1v1001743C1</fullName>
    </submittedName>
</protein>
<evidence type="ECO:0000313" key="7">
    <source>
        <dbReference type="EMBL" id="CAI9103287.1"/>
    </source>
</evidence>
<dbReference type="PANTHER" id="PTHR47723:SF13">
    <property type="entry name" value="PUTATIVE-RELATED"/>
    <property type="match status" value="1"/>
</dbReference>
<evidence type="ECO:0000259" key="6">
    <source>
        <dbReference type="PROSITE" id="PS50966"/>
    </source>
</evidence>
<dbReference type="AlphaFoldDB" id="A0AAV1D9F3"/>
<dbReference type="SUPFAM" id="SSF53098">
    <property type="entry name" value="Ribonuclease H-like"/>
    <property type="match status" value="1"/>
</dbReference>
<dbReference type="InterPro" id="IPR036397">
    <property type="entry name" value="RNaseH_sf"/>
</dbReference>
<feature type="region of interest" description="Disordered" evidence="5">
    <location>
        <begin position="1"/>
        <end position="50"/>
    </location>
</feature>
<evidence type="ECO:0000256" key="2">
    <source>
        <dbReference type="ARBA" id="ARBA00022771"/>
    </source>
</evidence>
<dbReference type="InterPro" id="IPR044730">
    <property type="entry name" value="RNase_H-like_dom_plant"/>
</dbReference>
<dbReference type="SMART" id="SM00575">
    <property type="entry name" value="ZnF_PMZ"/>
    <property type="match status" value="1"/>
</dbReference>
<dbReference type="CDD" id="cd06222">
    <property type="entry name" value="RNase_H_like"/>
    <property type="match status" value="1"/>
</dbReference>
<dbReference type="PROSITE" id="PS50966">
    <property type="entry name" value="ZF_SWIM"/>
    <property type="match status" value="1"/>
</dbReference>
<dbReference type="Proteomes" id="UP001161247">
    <property type="component" value="Chromosome 4"/>
</dbReference>
<evidence type="ECO:0000256" key="1">
    <source>
        <dbReference type="ARBA" id="ARBA00022723"/>
    </source>
</evidence>
<dbReference type="InterPro" id="IPR053151">
    <property type="entry name" value="RNase_H-like"/>
</dbReference>
<feature type="domain" description="SWIM-type" evidence="6">
    <location>
        <begin position="460"/>
        <end position="498"/>
    </location>
</feature>
<proteinExistence type="predicted"/>
<dbReference type="Gene3D" id="3.30.420.10">
    <property type="entry name" value="Ribonuclease H-like superfamily/Ribonuclease H"/>
    <property type="match status" value="1"/>
</dbReference>
<keyword evidence="1" id="KW-0479">Metal-binding</keyword>
<organism evidence="7 8">
    <name type="scientific">Oldenlandia corymbosa var. corymbosa</name>
    <dbReference type="NCBI Taxonomy" id="529605"/>
    <lineage>
        <taxon>Eukaryota</taxon>
        <taxon>Viridiplantae</taxon>
        <taxon>Streptophyta</taxon>
        <taxon>Embryophyta</taxon>
        <taxon>Tracheophyta</taxon>
        <taxon>Spermatophyta</taxon>
        <taxon>Magnoliopsida</taxon>
        <taxon>eudicotyledons</taxon>
        <taxon>Gunneridae</taxon>
        <taxon>Pentapetalae</taxon>
        <taxon>asterids</taxon>
        <taxon>lamiids</taxon>
        <taxon>Gentianales</taxon>
        <taxon>Rubiaceae</taxon>
        <taxon>Rubioideae</taxon>
        <taxon>Spermacoceae</taxon>
        <taxon>Hedyotis-Oldenlandia complex</taxon>
        <taxon>Oldenlandia</taxon>
    </lineage>
</organism>
<dbReference type="GO" id="GO:0003676">
    <property type="term" value="F:nucleic acid binding"/>
    <property type="evidence" value="ECO:0007669"/>
    <property type="project" value="InterPro"/>
</dbReference>
<name>A0AAV1D9F3_OLDCO</name>
<evidence type="ECO:0000256" key="3">
    <source>
        <dbReference type="ARBA" id="ARBA00022833"/>
    </source>
</evidence>
<dbReference type="InterPro" id="IPR006564">
    <property type="entry name" value="Znf_PMZ"/>
</dbReference>
<dbReference type="GO" id="GO:0004523">
    <property type="term" value="F:RNA-DNA hybrid ribonuclease activity"/>
    <property type="evidence" value="ECO:0007669"/>
    <property type="project" value="InterPro"/>
</dbReference>
<dbReference type="PANTHER" id="PTHR47723">
    <property type="entry name" value="OS05G0353850 PROTEIN"/>
    <property type="match status" value="1"/>
</dbReference>
<sequence length="668" mass="75131">MGESPGQSTRVLLQGGQPPPAAPPRMTWQDMFSKDQPNVNLPSNEEDESEFPDDVVIDFDKLKPDLRISDRFHEEILKDWKHAVVVKLTGQSITLPVQCLKSVWQHVVDGIRWTVGDGKRVCFWLDRWLHFDEPLVSFARSPIPQALLNVTISDFVNIDGQWSWSKFEGWLPATCLLRIAAVKAPVQCAAEDRMGWEERMIRWLPPPVDWVKINSDGSFNMYNGVGCAGGVVRDCHGRWLGGIMIKVGFCTITGSELWGLFQALQLAWDLGYKKVKAEVDNSSSLLMVKGNADIFGVYAGIVYGIRELLHRDWTVELDHVFREANFAADYLASLATLGPVGLQKFGVPPSSVRPWLQHDIIGVSYPRNMSCLEGMSAAIVPYSNEESEDERIVNAEGFDESVVSVGDVDLLGREFNLIDDAYICYESYYEDGLSCEHSTIEQVNDEVVLYYVKRNNIDIFPHQVHFNLWTLEISCTCNMFSDVGLLCSHYLRVYNVNNVNSVPEVYILARWKRNTNKQCSVSASGSNAGFGIVGSTIWRSDVISKFIMLVSAKCEVGCLQSAKAEEKDEASTSNISVKDPEKLRLIGDWNERWIGIVERKSKQTLGKRRNKEAVVRTKKVIYNTMMSTNPEVMENFVHPVCPTQPLQTAVKSFSGAAQSEPSPFLEFL</sequence>
<dbReference type="EMBL" id="OX459121">
    <property type="protein sequence ID" value="CAI9103287.1"/>
    <property type="molecule type" value="Genomic_DNA"/>
</dbReference>
<evidence type="ECO:0000256" key="4">
    <source>
        <dbReference type="PROSITE-ProRule" id="PRU00325"/>
    </source>
</evidence>
<dbReference type="InterPro" id="IPR002156">
    <property type="entry name" value="RNaseH_domain"/>
</dbReference>
<keyword evidence="2 4" id="KW-0863">Zinc-finger</keyword>
<dbReference type="InterPro" id="IPR012337">
    <property type="entry name" value="RNaseH-like_sf"/>
</dbReference>
<keyword evidence="8" id="KW-1185">Reference proteome</keyword>